<accession>A0A183LTB2</accession>
<dbReference type="Proteomes" id="UP000277204">
    <property type="component" value="Unassembled WGS sequence"/>
</dbReference>
<gene>
    <name evidence="1" type="ORF">SMRZ_LOCUS7037</name>
</gene>
<reference evidence="1 2" key="1">
    <citation type="submission" date="2018-11" db="EMBL/GenBank/DDBJ databases">
        <authorList>
            <consortium name="Pathogen Informatics"/>
        </authorList>
    </citation>
    <scope>NUCLEOTIDE SEQUENCE [LARGE SCALE GENOMIC DNA]</scope>
    <source>
        <strain evidence="1 2">Zambia</strain>
    </source>
</reference>
<dbReference type="AlphaFoldDB" id="A0A183LTB2"/>
<dbReference type="EMBL" id="UZAI01002751">
    <property type="protein sequence ID" value="VDO74383.1"/>
    <property type="molecule type" value="Genomic_DNA"/>
</dbReference>
<proteinExistence type="predicted"/>
<organism evidence="1 2">
    <name type="scientific">Schistosoma margrebowiei</name>
    <dbReference type="NCBI Taxonomy" id="48269"/>
    <lineage>
        <taxon>Eukaryota</taxon>
        <taxon>Metazoa</taxon>
        <taxon>Spiralia</taxon>
        <taxon>Lophotrochozoa</taxon>
        <taxon>Platyhelminthes</taxon>
        <taxon>Trematoda</taxon>
        <taxon>Digenea</taxon>
        <taxon>Strigeidida</taxon>
        <taxon>Schistosomatoidea</taxon>
        <taxon>Schistosomatidae</taxon>
        <taxon>Schistosoma</taxon>
    </lineage>
</organism>
<evidence type="ECO:0000313" key="2">
    <source>
        <dbReference type="Proteomes" id="UP000277204"/>
    </source>
</evidence>
<evidence type="ECO:0000313" key="1">
    <source>
        <dbReference type="EMBL" id="VDO74383.1"/>
    </source>
</evidence>
<name>A0A183LTB2_9TREM</name>
<protein>
    <submittedName>
        <fullName evidence="1">Uncharacterized protein</fullName>
    </submittedName>
</protein>
<keyword evidence="2" id="KW-1185">Reference proteome</keyword>
<sequence length="73" mass="8238">MKTSICEGKHGIQQTAQNHLEDLDFVDDLSHLSDTYKQMQMKTTSVTAVSICISRLQHTQGNKQDPQIQHGEL</sequence>